<feature type="region of interest" description="Disordered" evidence="1">
    <location>
        <begin position="33"/>
        <end position="59"/>
    </location>
</feature>
<organism evidence="2">
    <name type="scientific">Arundo donax</name>
    <name type="common">Giant reed</name>
    <name type="synonym">Donax arundinaceus</name>
    <dbReference type="NCBI Taxonomy" id="35708"/>
    <lineage>
        <taxon>Eukaryota</taxon>
        <taxon>Viridiplantae</taxon>
        <taxon>Streptophyta</taxon>
        <taxon>Embryophyta</taxon>
        <taxon>Tracheophyta</taxon>
        <taxon>Spermatophyta</taxon>
        <taxon>Magnoliopsida</taxon>
        <taxon>Liliopsida</taxon>
        <taxon>Poales</taxon>
        <taxon>Poaceae</taxon>
        <taxon>PACMAD clade</taxon>
        <taxon>Arundinoideae</taxon>
        <taxon>Arundineae</taxon>
        <taxon>Arundo</taxon>
    </lineage>
</organism>
<protein>
    <submittedName>
        <fullName evidence="2">Uncharacterized protein</fullName>
    </submittedName>
</protein>
<accession>A0A0A9E935</accession>
<evidence type="ECO:0000256" key="1">
    <source>
        <dbReference type="SAM" id="MobiDB-lite"/>
    </source>
</evidence>
<feature type="compositionally biased region" description="Low complexity" evidence="1">
    <location>
        <begin position="33"/>
        <end position="45"/>
    </location>
</feature>
<feature type="compositionally biased region" description="Polar residues" evidence="1">
    <location>
        <begin position="46"/>
        <end position="59"/>
    </location>
</feature>
<dbReference type="AlphaFoldDB" id="A0A0A9E935"/>
<reference evidence="2" key="2">
    <citation type="journal article" date="2015" name="Data Brief">
        <title>Shoot transcriptome of the giant reed, Arundo donax.</title>
        <authorList>
            <person name="Barrero R.A."/>
            <person name="Guerrero F.D."/>
            <person name="Moolhuijzen P."/>
            <person name="Goolsby J.A."/>
            <person name="Tidwell J."/>
            <person name="Bellgard S.E."/>
            <person name="Bellgard M.I."/>
        </authorList>
    </citation>
    <scope>NUCLEOTIDE SEQUENCE</scope>
    <source>
        <tissue evidence="2">Shoot tissue taken approximately 20 cm above the soil surface</tissue>
    </source>
</reference>
<dbReference type="EMBL" id="GBRH01205393">
    <property type="protein sequence ID" value="JAD92502.1"/>
    <property type="molecule type" value="Transcribed_RNA"/>
</dbReference>
<name>A0A0A9E935_ARUDO</name>
<proteinExistence type="predicted"/>
<evidence type="ECO:0000313" key="2">
    <source>
        <dbReference type="EMBL" id="JAD92502.1"/>
    </source>
</evidence>
<sequence length="59" mass="6747">MQQLPQATNPESSNRPKSFRHYIIYMKTINESSTTSSFQESNSSTAQPAASQITEYYIR</sequence>
<reference evidence="2" key="1">
    <citation type="submission" date="2014-09" db="EMBL/GenBank/DDBJ databases">
        <authorList>
            <person name="Magalhaes I.L.F."/>
            <person name="Oliveira U."/>
            <person name="Santos F.R."/>
            <person name="Vidigal T.H.D.A."/>
            <person name="Brescovit A.D."/>
            <person name="Santos A.J."/>
        </authorList>
    </citation>
    <scope>NUCLEOTIDE SEQUENCE</scope>
    <source>
        <tissue evidence="2">Shoot tissue taken approximately 20 cm above the soil surface</tissue>
    </source>
</reference>